<dbReference type="RefSeq" id="WP_268043900.1">
    <property type="nucleotide sequence ID" value="NZ_CP104064.1"/>
</dbReference>
<dbReference type="Gene3D" id="3.40.50.1820">
    <property type="entry name" value="alpha/beta hydrolase"/>
    <property type="match status" value="1"/>
</dbReference>
<evidence type="ECO:0000313" key="9">
    <source>
        <dbReference type="EMBL" id="WAH36547.1"/>
    </source>
</evidence>
<evidence type="ECO:0000256" key="3">
    <source>
        <dbReference type="ARBA" id="ARBA00012568"/>
    </source>
</evidence>
<evidence type="ECO:0000313" key="10">
    <source>
        <dbReference type="Proteomes" id="UP001164803"/>
    </source>
</evidence>
<dbReference type="EC" id="3.4.11.5" evidence="3 7"/>
<accession>A0ABY6Z1I4</accession>
<organism evidence="9 10">
    <name type="scientific">Alicyclobacillus dauci</name>
    <dbReference type="NCBI Taxonomy" id="1475485"/>
    <lineage>
        <taxon>Bacteria</taxon>
        <taxon>Bacillati</taxon>
        <taxon>Bacillota</taxon>
        <taxon>Bacilli</taxon>
        <taxon>Bacillales</taxon>
        <taxon>Alicyclobacillaceae</taxon>
        <taxon>Alicyclobacillus</taxon>
    </lineage>
</organism>
<keyword evidence="7" id="KW-0031">Aminopeptidase</keyword>
<dbReference type="PANTHER" id="PTHR43798:SF33">
    <property type="entry name" value="HYDROLASE, PUTATIVE (AFU_ORTHOLOGUE AFUA_2G14860)-RELATED"/>
    <property type="match status" value="1"/>
</dbReference>
<dbReference type="PIRSF" id="PIRSF005539">
    <property type="entry name" value="Pept_S33_TRI_F1"/>
    <property type="match status" value="1"/>
</dbReference>
<comment type="catalytic activity">
    <reaction evidence="1 7">
        <text>Release of N-terminal proline from a peptide.</text>
        <dbReference type="EC" id="3.4.11.5"/>
    </reaction>
</comment>
<dbReference type="EMBL" id="CP104064">
    <property type="protein sequence ID" value="WAH36547.1"/>
    <property type="molecule type" value="Genomic_DNA"/>
</dbReference>
<comment type="similarity">
    <text evidence="2 7">Belongs to the peptidase S33 family.</text>
</comment>
<dbReference type="InterPro" id="IPR050266">
    <property type="entry name" value="AB_hydrolase_sf"/>
</dbReference>
<dbReference type="InterPro" id="IPR029058">
    <property type="entry name" value="AB_hydrolase_fold"/>
</dbReference>
<name>A0ABY6Z1I4_9BACL</name>
<comment type="function">
    <text evidence="7">Releases the N-terminal proline from various substrates.</text>
</comment>
<dbReference type="GO" id="GO:0016787">
    <property type="term" value="F:hydrolase activity"/>
    <property type="evidence" value="ECO:0007669"/>
    <property type="project" value="UniProtKB-KW"/>
</dbReference>
<dbReference type="Pfam" id="PF00561">
    <property type="entry name" value="Abhydrolase_1"/>
    <property type="match status" value="1"/>
</dbReference>
<evidence type="ECO:0000256" key="6">
    <source>
        <dbReference type="ARBA" id="ARBA00029605"/>
    </source>
</evidence>
<keyword evidence="5 7" id="KW-0378">Hydrolase</keyword>
<dbReference type="NCBIfam" id="TIGR01250">
    <property type="entry name" value="pro_imino_pep_2"/>
    <property type="match status" value="1"/>
</dbReference>
<feature type="domain" description="AB hydrolase-1" evidence="8">
    <location>
        <begin position="25"/>
        <end position="268"/>
    </location>
</feature>
<evidence type="ECO:0000259" key="8">
    <source>
        <dbReference type="Pfam" id="PF00561"/>
    </source>
</evidence>
<evidence type="ECO:0000256" key="1">
    <source>
        <dbReference type="ARBA" id="ARBA00001585"/>
    </source>
</evidence>
<dbReference type="InterPro" id="IPR000073">
    <property type="entry name" value="AB_hydrolase_1"/>
</dbReference>
<evidence type="ECO:0000256" key="7">
    <source>
        <dbReference type="PIRNR" id="PIRNR005539"/>
    </source>
</evidence>
<keyword evidence="10" id="KW-1185">Reference proteome</keyword>
<dbReference type="PRINTS" id="PR00793">
    <property type="entry name" value="PROAMNOPTASE"/>
</dbReference>
<protein>
    <recommendedName>
        <fullName evidence="4 7">Proline iminopeptidase</fullName>
        <shortName evidence="7">PIP</shortName>
        <ecNumber evidence="3 7">3.4.11.5</ecNumber>
    </recommendedName>
    <alternativeName>
        <fullName evidence="6 7">Prolyl aminopeptidase</fullName>
    </alternativeName>
</protein>
<proteinExistence type="inferred from homology"/>
<dbReference type="InterPro" id="IPR002410">
    <property type="entry name" value="Peptidase_S33"/>
</dbReference>
<dbReference type="SUPFAM" id="SSF53474">
    <property type="entry name" value="alpha/beta-Hydrolases"/>
    <property type="match status" value="1"/>
</dbReference>
<dbReference type="PANTHER" id="PTHR43798">
    <property type="entry name" value="MONOACYLGLYCEROL LIPASE"/>
    <property type="match status" value="1"/>
</dbReference>
<dbReference type="InterPro" id="IPR005945">
    <property type="entry name" value="Pro_imino_pep"/>
</dbReference>
<evidence type="ECO:0000256" key="4">
    <source>
        <dbReference type="ARBA" id="ARBA00021843"/>
    </source>
</evidence>
<evidence type="ECO:0000256" key="5">
    <source>
        <dbReference type="ARBA" id="ARBA00022801"/>
    </source>
</evidence>
<gene>
    <name evidence="9" type="ORF">NZD86_20435</name>
</gene>
<evidence type="ECO:0000256" key="2">
    <source>
        <dbReference type="ARBA" id="ARBA00010088"/>
    </source>
</evidence>
<sequence>MSKEGFVEVEGGRIWYQINGGTDAPPLVVLHGGPGSAHNAMEGLQVMQDERPVIFYDQLGCGNSDRPTDASLWRIDRFVRELHELRRALHLEQVHLLGHSWGTMLLADYLLTKPEGVVSAIFSSPCLSAHMWMEDANRLKLELPDDVQRVLAECEANGTTDSPAYRKAEREYMKRFVCRVEIPEEERKKRAEQFGELVYNTMWGPSEFCATGNLKDFDRTDQLHEISVPSLFCCGAHDEATPESTKYYHACMPDSQFHVFDNCSHSPLREDKDEYIRVVRDFINNVEQAAAK</sequence>
<dbReference type="Proteomes" id="UP001164803">
    <property type="component" value="Chromosome"/>
</dbReference>
<reference evidence="9" key="1">
    <citation type="submission" date="2022-08" db="EMBL/GenBank/DDBJ databases">
        <title>Alicyclobacillus dauci DSM2870, complete genome.</title>
        <authorList>
            <person name="Wang Q."/>
            <person name="Cai R."/>
            <person name="Wang Z."/>
        </authorList>
    </citation>
    <scope>NUCLEOTIDE SEQUENCE</scope>
    <source>
        <strain evidence="9">DSM 28700</strain>
    </source>
</reference>
<keyword evidence="7" id="KW-0645">Protease</keyword>